<keyword evidence="3" id="KW-0863">Zinc-finger</keyword>
<dbReference type="InterPro" id="IPR036869">
    <property type="entry name" value="J_dom_sf"/>
</dbReference>
<dbReference type="InterPro" id="IPR002939">
    <property type="entry name" value="DnaJ_C"/>
</dbReference>
<keyword evidence="2" id="KW-0677">Repeat</keyword>
<dbReference type="InterPro" id="IPR018253">
    <property type="entry name" value="DnaJ_domain_CS"/>
</dbReference>
<dbReference type="SMART" id="SM00271">
    <property type="entry name" value="DnaJ"/>
    <property type="match status" value="1"/>
</dbReference>
<dbReference type="InterPro" id="IPR001623">
    <property type="entry name" value="DnaJ_domain"/>
</dbReference>
<dbReference type="PRINTS" id="PR00625">
    <property type="entry name" value="JDOMAIN"/>
</dbReference>
<evidence type="ECO:0000256" key="5">
    <source>
        <dbReference type="ARBA" id="ARBA00023186"/>
    </source>
</evidence>
<keyword evidence="4" id="KW-0862">Zinc</keyword>
<dbReference type="InterPro" id="IPR008971">
    <property type="entry name" value="HSP40/DnaJ_pept-bd"/>
</dbReference>
<dbReference type="AlphaFoldDB" id="A0A0F9Q716"/>
<evidence type="ECO:0000313" key="7">
    <source>
        <dbReference type="EMBL" id="KKN39770.1"/>
    </source>
</evidence>
<comment type="caution">
    <text evidence="7">The sequence shown here is derived from an EMBL/GenBank/DDBJ whole genome shotgun (WGS) entry which is preliminary data.</text>
</comment>
<evidence type="ECO:0000256" key="4">
    <source>
        <dbReference type="ARBA" id="ARBA00022833"/>
    </source>
</evidence>
<dbReference type="Gene3D" id="1.10.287.110">
    <property type="entry name" value="DnaJ domain"/>
    <property type="match status" value="1"/>
</dbReference>
<dbReference type="SUPFAM" id="SSF46565">
    <property type="entry name" value="Chaperone J-domain"/>
    <property type="match status" value="1"/>
</dbReference>
<keyword evidence="1" id="KW-0479">Metal-binding</keyword>
<evidence type="ECO:0000256" key="2">
    <source>
        <dbReference type="ARBA" id="ARBA00022737"/>
    </source>
</evidence>
<dbReference type="CDD" id="cd06257">
    <property type="entry name" value="DnaJ"/>
    <property type="match status" value="1"/>
</dbReference>
<reference evidence="7" key="1">
    <citation type="journal article" date="2015" name="Nature">
        <title>Complex archaea that bridge the gap between prokaryotes and eukaryotes.</title>
        <authorList>
            <person name="Spang A."/>
            <person name="Saw J.H."/>
            <person name="Jorgensen S.L."/>
            <person name="Zaremba-Niedzwiedzka K."/>
            <person name="Martijn J."/>
            <person name="Lind A.E."/>
            <person name="van Eijk R."/>
            <person name="Schleper C."/>
            <person name="Guy L."/>
            <person name="Ettema T.J."/>
        </authorList>
    </citation>
    <scope>NUCLEOTIDE SEQUENCE</scope>
</reference>
<dbReference type="GO" id="GO:0051082">
    <property type="term" value="F:unfolded protein binding"/>
    <property type="evidence" value="ECO:0007669"/>
    <property type="project" value="InterPro"/>
</dbReference>
<dbReference type="GO" id="GO:0042026">
    <property type="term" value="P:protein refolding"/>
    <property type="evidence" value="ECO:0007669"/>
    <property type="project" value="TreeGrafter"/>
</dbReference>
<feature type="domain" description="J" evidence="6">
    <location>
        <begin position="4"/>
        <end position="69"/>
    </location>
</feature>
<accession>A0A0F9Q716</accession>
<dbReference type="FunFam" id="2.60.260.20:FF:000005">
    <property type="entry name" value="Chaperone protein dnaJ 1, mitochondrial"/>
    <property type="match status" value="1"/>
</dbReference>
<dbReference type="Gene3D" id="2.60.260.20">
    <property type="entry name" value="Urease metallochaperone UreE, N-terminal domain"/>
    <property type="match status" value="2"/>
</dbReference>
<sequence length="293" mass="32706">MAKNYYDVLGIEKTATPEEIKKAYRTLAVKYHPDKNPDDESAEDKFKEIAEAYEVLKDPTKKKNYDMFGTADLTGGSGGFHSTGDPFEHIFRDVGGMDEFFKHFGVRFGHRAQARNPDVISDLHISLEDAFCGKKIPIEVAIPGTGTKKFSVNIPMGAESGLRLKMAGKGSTQNTTIPAGDLYISVHVKEHNTFRRMRADLFLNKELTMIDAALGCDIKVPTIEGKEVIVAIPPGTQPNHKIRLKSKGMPLLRQPQIRGDMYINISILVPIDLTEKQKQILRDFEEASVKSRN</sequence>
<gene>
    <name evidence="7" type="ORF">LCGC14_0740100</name>
</gene>
<evidence type="ECO:0000256" key="3">
    <source>
        <dbReference type="ARBA" id="ARBA00022771"/>
    </source>
</evidence>
<keyword evidence="5" id="KW-0143">Chaperone</keyword>
<dbReference type="PANTHER" id="PTHR43096:SF10">
    <property type="entry name" value="CHAPERONE PROTEIN DNAJ A6, CHLOROPLASTIC"/>
    <property type="match status" value="1"/>
</dbReference>
<dbReference type="PROSITE" id="PS00636">
    <property type="entry name" value="DNAJ_1"/>
    <property type="match status" value="1"/>
</dbReference>
<dbReference type="Pfam" id="PF00226">
    <property type="entry name" value="DnaJ"/>
    <property type="match status" value="1"/>
</dbReference>
<evidence type="ECO:0000256" key="1">
    <source>
        <dbReference type="ARBA" id="ARBA00022723"/>
    </source>
</evidence>
<dbReference type="EMBL" id="LAZR01001744">
    <property type="protein sequence ID" value="KKN39770.1"/>
    <property type="molecule type" value="Genomic_DNA"/>
</dbReference>
<dbReference type="CDD" id="cd10747">
    <property type="entry name" value="DnaJ_C"/>
    <property type="match status" value="1"/>
</dbReference>
<dbReference type="SUPFAM" id="SSF49493">
    <property type="entry name" value="HSP40/DnaJ peptide-binding domain"/>
    <property type="match status" value="2"/>
</dbReference>
<protein>
    <recommendedName>
        <fullName evidence="6">J domain-containing protein</fullName>
    </recommendedName>
</protein>
<proteinExistence type="predicted"/>
<evidence type="ECO:0000259" key="6">
    <source>
        <dbReference type="PROSITE" id="PS50076"/>
    </source>
</evidence>
<dbReference type="GO" id="GO:0008270">
    <property type="term" value="F:zinc ion binding"/>
    <property type="evidence" value="ECO:0007669"/>
    <property type="project" value="UniProtKB-KW"/>
</dbReference>
<dbReference type="PROSITE" id="PS50076">
    <property type="entry name" value="DNAJ_2"/>
    <property type="match status" value="1"/>
</dbReference>
<dbReference type="FunFam" id="1.10.287.110:FF:000034">
    <property type="entry name" value="Chaperone protein DnaJ"/>
    <property type="match status" value="1"/>
</dbReference>
<organism evidence="7">
    <name type="scientific">marine sediment metagenome</name>
    <dbReference type="NCBI Taxonomy" id="412755"/>
    <lineage>
        <taxon>unclassified sequences</taxon>
        <taxon>metagenomes</taxon>
        <taxon>ecological metagenomes</taxon>
    </lineage>
</organism>
<dbReference type="GO" id="GO:0005737">
    <property type="term" value="C:cytoplasm"/>
    <property type="evidence" value="ECO:0007669"/>
    <property type="project" value="TreeGrafter"/>
</dbReference>
<name>A0A0F9Q716_9ZZZZ</name>
<dbReference type="PANTHER" id="PTHR43096">
    <property type="entry name" value="DNAJ HOMOLOG 1, MITOCHONDRIAL-RELATED"/>
    <property type="match status" value="1"/>
</dbReference>
<dbReference type="Pfam" id="PF01556">
    <property type="entry name" value="DnaJ_C"/>
    <property type="match status" value="1"/>
</dbReference>